<dbReference type="Gene3D" id="1.25.10.10">
    <property type="entry name" value="Leucine-rich Repeat Variant"/>
    <property type="match status" value="1"/>
</dbReference>
<dbReference type="AlphaFoldDB" id="A0AAV6J742"/>
<evidence type="ECO:0000259" key="3">
    <source>
        <dbReference type="Pfam" id="PF25055"/>
    </source>
</evidence>
<keyword evidence="2" id="KW-0175">Coiled coil</keyword>
<dbReference type="InterPro" id="IPR011989">
    <property type="entry name" value="ARM-like"/>
</dbReference>
<evidence type="ECO:0000256" key="2">
    <source>
        <dbReference type="SAM" id="Coils"/>
    </source>
</evidence>
<evidence type="ECO:0000313" key="4">
    <source>
        <dbReference type="EMBL" id="KAG5536961.1"/>
    </source>
</evidence>
<keyword evidence="5" id="KW-1185">Reference proteome</keyword>
<keyword evidence="1" id="KW-0677">Repeat</keyword>
<dbReference type="InterPro" id="IPR016024">
    <property type="entry name" value="ARM-type_fold"/>
</dbReference>
<sequence length="268" mass="28860">MADVEEKSVQDELSLPILLADRLIKSAQVAESSKSDCAELAKQADRLSQKLRSAVRLSVSSTPHSLYDRPLRRISADVYKNLERALTLVRKCKHSGVLRQVGHPAVQVFAIAATADFRKVSGLLESSIADVTWLLSIFENSDSGGGATLSLPPIASNDPILAMLWSSIASVQMGQLRDRIDAANNLASLARDNDRNKKMIVEEGGVVPLLKLLKEGASAEAQIAAAAALSNLGSDQERVRFIAGELAVPMIVKVLADSPIKVFNCFVF</sequence>
<dbReference type="InterPro" id="IPR056694">
    <property type="entry name" value="DUF7792"/>
</dbReference>
<name>A0AAV6J742_9ERIC</name>
<proteinExistence type="predicted"/>
<evidence type="ECO:0000256" key="1">
    <source>
        <dbReference type="ARBA" id="ARBA00022737"/>
    </source>
</evidence>
<reference evidence="4" key="1">
    <citation type="submission" date="2020-08" db="EMBL/GenBank/DDBJ databases">
        <title>Plant Genome Project.</title>
        <authorList>
            <person name="Zhang R.-G."/>
        </authorList>
    </citation>
    <scope>NUCLEOTIDE SEQUENCE</scope>
    <source>
        <strain evidence="4">WSP0</strain>
        <tissue evidence="4">Leaf</tissue>
    </source>
</reference>
<dbReference type="PANTHER" id="PTHR46168:SF15">
    <property type="entry name" value="ARMADILLO REPEAT-CONTAINING DOMAIN-CONTAINING PROTEIN"/>
    <property type="match status" value="1"/>
</dbReference>
<dbReference type="PANTHER" id="PTHR46168">
    <property type="entry name" value="ARMADILLO REPEAT ONLY 4"/>
    <property type="match status" value="1"/>
</dbReference>
<feature type="coiled-coil region" evidence="2">
    <location>
        <begin position="30"/>
        <end position="57"/>
    </location>
</feature>
<dbReference type="SUPFAM" id="SSF48371">
    <property type="entry name" value="ARM repeat"/>
    <property type="match status" value="1"/>
</dbReference>
<gene>
    <name evidence="4" type="ORF">RHGRI_024405</name>
</gene>
<dbReference type="Proteomes" id="UP000823749">
    <property type="component" value="Chromosome 8"/>
</dbReference>
<dbReference type="SMART" id="SM00185">
    <property type="entry name" value="ARM"/>
    <property type="match status" value="1"/>
</dbReference>
<dbReference type="EMBL" id="JACTNZ010000008">
    <property type="protein sequence ID" value="KAG5536961.1"/>
    <property type="molecule type" value="Genomic_DNA"/>
</dbReference>
<dbReference type="Pfam" id="PF00514">
    <property type="entry name" value="Arm"/>
    <property type="match status" value="1"/>
</dbReference>
<dbReference type="InterPro" id="IPR000225">
    <property type="entry name" value="Armadillo"/>
</dbReference>
<accession>A0AAV6J742</accession>
<protein>
    <recommendedName>
        <fullName evidence="3">DUF7792 domain-containing protein</fullName>
    </recommendedName>
</protein>
<feature type="domain" description="DUF7792" evidence="3">
    <location>
        <begin position="10"/>
        <end position="138"/>
    </location>
</feature>
<evidence type="ECO:0000313" key="5">
    <source>
        <dbReference type="Proteomes" id="UP000823749"/>
    </source>
</evidence>
<dbReference type="Pfam" id="PF25055">
    <property type="entry name" value="DUF7792"/>
    <property type="match status" value="1"/>
</dbReference>
<comment type="caution">
    <text evidence="4">The sequence shown here is derived from an EMBL/GenBank/DDBJ whole genome shotgun (WGS) entry which is preliminary data.</text>
</comment>
<organism evidence="4 5">
    <name type="scientific">Rhododendron griersonianum</name>
    <dbReference type="NCBI Taxonomy" id="479676"/>
    <lineage>
        <taxon>Eukaryota</taxon>
        <taxon>Viridiplantae</taxon>
        <taxon>Streptophyta</taxon>
        <taxon>Embryophyta</taxon>
        <taxon>Tracheophyta</taxon>
        <taxon>Spermatophyta</taxon>
        <taxon>Magnoliopsida</taxon>
        <taxon>eudicotyledons</taxon>
        <taxon>Gunneridae</taxon>
        <taxon>Pentapetalae</taxon>
        <taxon>asterids</taxon>
        <taxon>Ericales</taxon>
        <taxon>Ericaceae</taxon>
        <taxon>Ericoideae</taxon>
        <taxon>Rhodoreae</taxon>
        <taxon>Rhododendron</taxon>
    </lineage>
</organism>